<reference evidence="1" key="1">
    <citation type="submission" date="2014-11" db="EMBL/GenBank/DDBJ databases">
        <authorList>
            <person name="Amaro Gonzalez C."/>
        </authorList>
    </citation>
    <scope>NUCLEOTIDE SEQUENCE</scope>
</reference>
<sequence>MWQEFKECLLWTKSTSQCQYQVG</sequence>
<accession>A0A0E9TZ55</accession>
<evidence type="ECO:0000313" key="1">
    <source>
        <dbReference type="EMBL" id="JAH58949.1"/>
    </source>
</evidence>
<reference evidence="1" key="2">
    <citation type="journal article" date="2015" name="Fish Shellfish Immunol.">
        <title>Early steps in the European eel (Anguilla anguilla)-Vibrio vulnificus interaction in the gills: Role of the RtxA13 toxin.</title>
        <authorList>
            <person name="Callol A."/>
            <person name="Pajuelo D."/>
            <person name="Ebbesson L."/>
            <person name="Teles M."/>
            <person name="MacKenzie S."/>
            <person name="Amaro C."/>
        </authorList>
    </citation>
    <scope>NUCLEOTIDE SEQUENCE</scope>
</reference>
<name>A0A0E9TZ55_ANGAN</name>
<proteinExistence type="predicted"/>
<dbReference type="EMBL" id="GBXM01049628">
    <property type="protein sequence ID" value="JAH58949.1"/>
    <property type="molecule type" value="Transcribed_RNA"/>
</dbReference>
<protein>
    <submittedName>
        <fullName evidence="1">Uncharacterized protein</fullName>
    </submittedName>
</protein>
<organism evidence="1">
    <name type="scientific">Anguilla anguilla</name>
    <name type="common">European freshwater eel</name>
    <name type="synonym">Muraena anguilla</name>
    <dbReference type="NCBI Taxonomy" id="7936"/>
    <lineage>
        <taxon>Eukaryota</taxon>
        <taxon>Metazoa</taxon>
        <taxon>Chordata</taxon>
        <taxon>Craniata</taxon>
        <taxon>Vertebrata</taxon>
        <taxon>Euteleostomi</taxon>
        <taxon>Actinopterygii</taxon>
        <taxon>Neopterygii</taxon>
        <taxon>Teleostei</taxon>
        <taxon>Anguilliformes</taxon>
        <taxon>Anguillidae</taxon>
        <taxon>Anguilla</taxon>
    </lineage>
</organism>
<dbReference type="AlphaFoldDB" id="A0A0E9TZ55"/>